<keyword evidence="6" id="KW-0067">ATP-binding</keyword>
<comment type="similarity">
    <text evidence="1">Belongs to the disease resistance NB-LRR family.</text>
</comment>
<keyword evidence="4" id="KW-0547">Nucleotide-binding</keyword>
<dbReference type="SUPFAM" id="SSF52540">
    <property type="entry name" value="P-loop containing nucleoside triphosphate hydrolases"/>
    <property type="match status" value="1"/>
</dbReference>
<dbReference type="EMBL" id="JANJYI010000008">
    <property type="protein sequence ID" value="KAK2639053.1"/>
    <property type="molecule type" value="Genomic_DNA"/>
</dbReference>
<feature type="coiled-coil region" evidence="7">
    <location>
        <begin position="26"/>
        <end position="88"/>
    </location>
</feature>
<keyword evidence="10" id="KW-1185">Reference proteome</keyword>
<dbReference type="InterPro" id="IPR003593">
    <property type="entry name" value="AAA+_ATPase"/>
</dbReference>
<evidence type="ECO:0000256" key="1">
    <source>
        <dbReference type="ARBA" id="ARBA00008894"/>
    </source>
</evidence>
<reference evidence="9" key="1">
    <citation type="journal article" date="2023" name="Plant J.">
        <title>Genome sequences and population genomics provide insights into the demographic history, inbreeding, and mutation load of two 'living fossil' tree species of Dipteronia.</title>
        <authorList>
            <person name="Feng Y."/>
            <person name="Comes H.P."/>
            <person name="Chen J."/>
            <person name="Zhu S."/>
            <person name="Lu R."/>
            <person name="Zhang X."/>
            <person name="Li P."/>
            <person name="Qiu J."/>
            <person name="Olsen K.M."/>
            <person name="Qiu Y."/>
        </authorList>
    </citation>
    <scope>NUCLEOTIDE SEQUENCE</scope>
    <source>
        <strain evidence="9">KIB01</strain>
    </source>
</reference>
<comment type="caution">
    <text evidence="9">The sequence shown here is derived from an EMBL/GenBank/DDBJ whole genome shotgun (WGS) entry which is preliminary data.</text>
</comment>
<dbReference type="Gene3D" id="3.80.10.10">
    <property type="entry name" value="Ribonuclease Inhibitor"/>
    <property type="match status" value="1"/>
</dbReference>
<proteinExistence type="inferred from homology"/>
<accession>A0AAD9TNS2</accession>
<protein>
    <recommendedName>
        <fullName evidence="8">AAA+ ATPase domain-containing protein</fullName>
    </recommendedName>
</protein>
<dbReference type="InterPro" id="IPR002182">
    <property type="entry name" value="NB-ARC"/>
</dbReference>
<feature type="domain" description="AAA+ ATPase" evidence="8">
    <location>
        <begin position="168"/>
        <end position="304"/>
    </location>
</feature>
<evidence type="ECO:0000256" key="7">
    <source>
        <dbReference type="SAM" id="Coils"/>
    </source>
</evidence>
<dbReference type="InterPro" id="IPR027417">
    <property type="entry name" value="P-loop_NTPase"/>
</dbReference>
<feature type="non-terminal residue" evidence="9">
    <location>
        <position position="706"/>
    </location>
</feature>
<dbReference type="GO" id="GO:0043531">
    <property type="term" value="F:ADP binding"/>
    <property type="evidence" value="ECO:0007669"/>
    <property type="project" value="InterPro"/>
</dbReference>
<dbReference type="Gene3D" id="1.10.8.430">
    <property type="entry name" value="Helical domain of apoptotic protease-activating factors"/>
    <property type="match status" value="1"/>
</dbReference>
<dbReference type="GO" id="GO:0005524">
    <property type="term" value="F:ATP binding"/>
    <property type="evidence" value="ECO:0007669"/>
    <property type="project" value="UniProtKB-KW"/>
</dbReference>
<dbReference type="SMART" id="SM00382">
    <property type="entry name" value="AAA"/>
    <property type="match status" value="1"/>
</dbReference>
<evidence type="ECO:0000259" key="8">
    <source>
        <dbReference type="SMART" id="SM00382"/>
    </source>
</evidence>
<dbReference type="SUPFAM" id="SSF52058">
    <property type="entry name" value="L domain-like"/>
    <property type="match status" value="1"/>
</dbReference>
<keyword evidence="2" id="KW-0433">Leucine-rich repeat</keyword>
<evidence type="ECO:0000256" key="5">
    <source>
        <dbReference type="ARBA" id="ARBA00022821"/>
    </source>
</evidence>
<dbReference type="CDD" id="cd00009">
    <property type="entry name" value="AAA"/>
    <property type="match status" value="1"/>
</dbReference>
<dbReference type="InterPro" id="IPR032675">
    <property type="entry name" value="LRR_dom_sf"/>
</dbReference>
<sequence>MECVSSTLSSIFTEIGKYLVKQANYLHRFENIVEDLKTEARNLRSTQLRVKQDVERAKRNAEDIEKDVEKWLMDVQNVLEEIQGLEDEIEVNKTFLCGRCPNWRWQYKSSRRAVRKTNEMSKLRESGNFSRVSHSTTLPGVERSKDFISFKPMEDAFSQIMEALKNDKINMAGLYGMGGVGKTTLAKVVGKEAKEKKLFDEVVMVTVTQNPDIKNIQTHIAESLGLKFEVENIEVRAQRLCLRLKKEKKILIILDDVWKILNLTTIGIPFGDDHKDCTILLTTRRQQVCIDMKCQTRIQLDTLNEEEGLFLFKKHVSICNDSPMLNAVAKEVVGECGGLPIAIEAIGSALREKDVDEWKVVSKKLKMSKFLDIETVDQNIYACLKLSYDYLKAEETKFCFLLCSLFPEDYEIDLEELLRYGLGLDLYGDVDTIEEARTQLRVTINNLKASCLLLDAKEGFVKMHDLVRDVALWITSKGENVFMVKAGMRLKEWPKHQGLEHCTAISLMGNRIEMLPDDLVCPKLKILLLEGNYIVEVSGEFFEELKTLKVASFSTIDLPVKSLQFLTNLVTLQLINCRLSDISSIKKLAKLEILRLEGYGIVELPEELGELSKLRMLDITDCRKLKRIPANVIPRLSRLEEFYIGKYGFKAWEVEGNASLSELYQLNHLTILTLYINVQPYLPKDFVLPTNLLRYEISVNYDDDDD</sequence>
<evidence type="ECO:0000256" key="2">
    <source>
        <dbReference type="ARBA" id="ARBA00022614"/>
    </source>
</evidence>
<evidence type="ECO:0000256" key="4">
    <source>
        <dbReference type="ARBA" id="ARBA00022741"/>
    </source>
</evidence>
<dbReference type="InterPro" id="IPR050905">
    <property type="entry name" value="Plant_NBS-LRR"/>
</dbReference>
<dbReference type="GO" id="GO:0006952">
    <property type="term" value="P:defense response"/>
    <property type="evidence" value="ECO:0007669"/>
    <property type="project" value="UniProtKB-KW"/>
</dbReference>
<dbReference type="PANTHER" id="PTHR33463">
    <property type="entry name" value="NB-ARC DOMAIN-CONTAINING PROTEIN-RELATED"/>
    <property type="match status" value="1"/>
</dbReference>
<evidence type="ECO:0000313" key="10">
    <source>
        <dbReference type="Proteomes" id="UP001280121"/>
    </source>
</evidence>
<keyword evidence="5" id="KW-0611">Plant defense</keyword>
<dbReference type="Gene3D" id="1.10.10.10">
    <property type="entry name" value="Winged helix-like DNA-binding domain superfamily/Winged helix DNA-binding domain"/>
    <property type="match status" value="1"/>
</dbReference>
<dbReference type="InterPro" id="IPR042197">
    <property type="entry name" value="Apaf_helical"/>
</dbReference>
<gene>
    <name evidence="9" type="ORF">Ddye_026848</name>
</gene>
<evidence type="ECO:0000256" key="6">
    <source>
        <dbReference type="ARBA" id="ARBA00022840"/>
    </source>
</evidence>
<keyword evidence="3" id="KW-0677">Repeat</keyword>
<organism evidence="9 10">
    <name type="scientific">Dipteronia dyeriana</name>
    <dbReference type="NCBI Taxonomy" id="168575"/>
    <lineage>
        <taxon>Eukaryota</taxon>
        <taxon>Viridiplantae</taxon>
        <taxon>Streptophyta</taxon>
        <taxon>Embryophyta</taxon>
        <taxon>Tracheophyta</taxon>
        <taxon>Spermatophyta</taxon>
        <taxon>Magnoliopsida</taxon>
        <taxon>eudicotyledons</taxon>
        <taxon>Gunneridae</taxon>
        <taxon>Pentapetalae</taxon>
        <taxon>rosids</taxon>
        <taxon>malvids</taxon>
        <taxon>Sapindales</taxon>
        <taxon>Sapindaceae</taxon>
        <taxon>Hippocastanoideae</taxon>
        <taxon>Acereae</taxon>
        <taxon>Dipteronia</taxon>
    </lineage>
</organism>
<evidence type="ECO:0000256" key="3">
    <source>
        <dbReference type="ARBA" id="ARBA00022737"/>
    </source>
</evidence>
<dbReference type="Pfam" id="PF00931">
    <property type="entry name" value="NB-ARC"/>
    <property type="match status" value="1"/>
</dbReference>
<dbReference type="Gene3D" id="3.40.50.300">
    <property type="entry name" value="P-loop containing nucleotide triphosphate hydrolases"/>
    <property type="match status" value="1"/>
</dbReference>
<dbReference type="PANTHER" id="PTHR33463:SF203">
    <property type="entry name" value="AAA+ ATPASE DOMAIN-CONTAINING PROTEIN"/>
    <property type="match status" value="1"/>
</dbReference>
<dbReference type="InterPro" id="IPR036388">
    <property type="entry name" value="WH-like_DNA-bd_sf"/>
</dbReference>
<dbReference type="AlphaFoldDB" id="A0AAD9TNS2"/>
<evidence type="ECO:0000313" key="9">
    <source>
        <dbReference type="EMBL" id="KAK2639053.1"/>
    </source>
</evidence>
<name>A0AAD9TNS2_9ROSI</name>
<dbReference type="FunFam" id="3.40.50.300:FF:001091">
    <property type="entry name" value="Probable disease resistance protein At1g61300"/>
    <property type="match status" value="1"/>
</dbReference>
<dbReference type="PRINTS" id="PR00364">
    <property type="entry name" value="DISEASERSIST"/>
</dbReference>
<keyword evidence="7" id="KW-0175">Coiled coil</keyword>
<dbReference type="Proteomes" id="UP001280121">
    <property type="component" value="Unassembled WGS sequence"/>
</dbReference>